<keyword evidence="4" id="KW-1185">Reference proteome</keyword>
<dbReference type="InterPro" id="IPR006905">
    <property type="entry name" value="Flavin_halogenase"/>
</dbReference>
<comment type="caution">
    <text evidence="3">The sequence shown here is derived from an EMBL/GenBank/DDBJ whole genome shotgun (WGS) entry which is preliminary data.</text>
</comment>
<evidence type="ECO:0000256" key="1">
    <source>
        <dbReference type="ARBA" id="ARBA00038396"/>
    </source>
</evidence>
<dbReference type="InterPro" id="IPR036188">
    <property type="entry name" value="FAD/NAD-bd_sf"/>
</dbReference>
<dbReference type="AlphaFoldDB" id="A0A6H9YW53"/>
<sequence length="544" mass="58759">MSERILVIGGGPAGSTAAALLARAGRDVLLLERAVFPRYHIGESLLLSCVPVLHASGAYERVARHGFQVKRGSVFRWGTDAWVIDWPAMVHPDAHSWQVHRAEFDHELLRNAADQGAKIVEGATVKRVIFEDGRPVAAEWVHRDDPANVRVTEFDFLVDASGRTGVLTKGHFDNRQQHDVFQNVATWAYWKDAEILPGSPEGSVNSISTRGGWFWVIPLAGGELSLGHVTHKDIFAEERPKFASLQEYYLHQIKSCETLNPIVQGASQIGDVRAEQDYSYVADSFSGPGYIAIGDAACFLDPLLSTGVHLALYSALTGAAAVNSTLNGELSEQEALAFFEYAYRRAYARLITLVSHLYQRYDGKDSYFWQAQRLHLAEHDDRPPIHSFMEITAGTTDMREVADVNTRIMTDTLIVEADQAQRTAGEHRVSGTLGVDMQPLRDLWADPSDPSRLSADLDGVYVTTHPVLGLARASNGRPPNANGATADSAPTNGAPANGAATDSATTNGATADGATTDSPTTNGAAIDGATVRVSDASGAEDAKT</sequence>
<evidence type="ECO:0000313" key="4">
    <source>
        <dbReference type="Proteomes" id="UP000468735"/>
    </source>
</evidence>
<dbReference type="Gene3D" id="3.50.50.60">
    <property type="entry name" value="FAD/NAD(P)-binding domain"/>
    <property type="match status" value="1"/>
</dbReference>
<dbReference type="Pfam" id="PF04820">
    <property type="entry name" value="Trp_halogenase"/>
    <property type="match status" value="2"/>
</dbReference>
<feature type="region of interest" description="Disordered" evidence="2">
    <location>
        <begin position="471"/>
        <end position="544"/>
    </location>
</feature>
<dbReference type="GO" id="GO:0004497">
    <property type="term" value="F:monooxygenase activity"/>
    <property type="evidence" value="ECO:0007669"/>
    <property type="project" value="InterPro"/>
</dbReference>
<dbReference type="Gene3D" id="3.30.9.100">
    <property type="match status" value="1"/>
</dbReference>
<feature type="compositionally biased region" description="Low complexity" evidence="2">
    <location>
        <begin position="489"/>
        <end position="521"/>
    </location>
</feature>
<evidence type="ECO:0000256" key="2">
    <source>
        <dbReference type="SAM" id="MobiDB-lite"/>
    </source>
</evidence>
<dbReference type="InterPro" id="IPR050816">
    <property type="entry name" value="Flavin-dep_Halogenase_NPB"/>
</dbReference>
<comment type="similarity">
    <text evidence="1">Belongs to the flavin-dependent halogenase family. Bacterial tryptophan halogenase subfamily.</text>
</comment>
<dbReference type="Proteomes" id="UP000468735">
    <property type="component" value="Unassembled WGS sequence"/>
</dbReference>
<name>A0A6H9YW53_9ACTN</name>
<dbReference type="PANTHER" id="PTHR43747:SF1">
    <property type="entry name" value="SLR1998 PROTEIN"/>
    <property type="match status" value="1"/>
</dbReference>
<dbReference type="SUPFAM" id="SSF51905">
    <property type="entry name" value="FAD/NAD(P)-binding domain"/>
    <property type="match status" value="1"/>
</dbReference>
<evidence type="ECO:0000313" key="3">
    <source>
        <dbReference type="EMBL" id="KAB2350217.1"/>
    </source>
</evidence>
<dbReference type="PANTHER" id="PTHR43747">
    <property type="entry name" value="FAD-BINDING PROTEIN"/>
    <property type="match status" value="1"/>
</dbReference>
<dbReference type="OrthoDB" id="103324at2"/>
<accession>A0A6H9YW53</accession>
<dbReference type="RefSeq" id="WP_151559922.1">
    <property type="nucleotide sequence ID" value="NZ_WBMT01000004.1"/>
</dbReference>
<proteinExistence type="inferred from homology"/>
<protein>
    <submittedName>
        <fullName evidence="3">NAD(P)/FAD-dependent oxidoreductase</fullName>
    </submittedName>
</protein>
<organism evidence="3 4">
    <name type="scientific">Actinomadura rudentiformis</name>
    <dbReference type="NCBI Taxonomy" id="359158"/>
    <lineage>
        <taxon>Bacteria</taxon>
        <taxon>Bacillati</taxon>
        <taxon>Actinomycetota</taxon>
        <taxon>Actinomycetes</taxon>
        <taxon>Streptosporangiales</taxon>
        <taxon>Thermomonosporaceae</taxon>
        <taxon>Actinomadura</taxon>
    </lineage>
</organism>
<reference evidence="3 4" key="1">
    <citation type="submission" date="2019-09" db="EMBL/GenBank/DDBJ databases">
        <title>Actinomadura physcomitrii sp. nov., a novel actinomycete isolated from moss [Physcomitrium sphaericum (Ludw) Fuernr].</title>
        <authorList>
            <person name="Zhuang X."/>
            <person name="Liu C."/>
        </authorList>
    </citation>
    <scope>NUCLEOTIDE SEQUENCE [LARGE SCALE GENOMIC DNA]</scope>
    <source>
        <strain evidence="3 4">HMC1</strain>
    </source>
</reference>
<gene>
    <name evidence="3" type="ORF">F8566_10540</name>
</gene>
<dbReference type="EMBL" id="WBMT01000004">
    <property type="protein sequence ID" value="KAB2350217.1"/>
    <property type="molecule type" value="Genomic_DNA"/>
</dbReference>